<protein>
    <submittedName>
        <fullName evidence="1">Uncharacterized protein</fullName>
    </submittedName>
</protein>
<gene>
    <name evidence="1" type="ORF">VP01_2101g1</name>
</gene>
<dbReference type="AlphaFoldDB" id="A0A0L6VAT4"/>
<sequence length="176" mass="19968">MPTRPAKDVTVPSRRRGHTKEVKANQSLLASVIIGKGPRRAVLKRKNLKSKEMSNLTMIGCSKEKSSRWIEIKRQKIVVCRKSQQWRMEEALRYEATQDQLSHERREQEAARQKQEKSRQIFETAMLTLVRIQTCPCATEGAAPAVTNVVLAAPHLTLTQISLGTILIRLINCPSR</sequence>
<reference evidence="1 2" key="1">
    <citation type="submission" date="2015-08" db="EMBL/GenBank/DDBJ databases">
        <title>Next Generation Sequencing and Analysis of the Genome of Puccinia sorghi L Schw, the Causal Agent of Maize Common Rust.</title>
        <authorList>
            <person name="Rochi L."/>
            <person name="Burguener G."/>
            <person name="Darino M."/>
            <person name="Turjanski A."/>
            <person name="Kreff E."/>
            <person name="Dieguez M.J."/>
            <person name="Sacco F."/>
        </authorList>
    </citation>
    <scope>NUCLEOTIDE SEQUENCE [LARGE SCALE GENOMIC DNA]</scope>
    <source>
        <strain evidence="1 2">RO10H11247</strain>
    </source>
</reference>
<organism evidence="1 2">
    <name type="scientific">Puccinia sorghi</name>
    <dbReference type="NCBI Taxonomy" id="27349"/>
    <lineage>
        <taxon>Eukaryota</taxon>
        <taxon>Fungi</taxon>
        <taxon>Dikarya</taxon>
        <taxon>Basidiomycota</taxon>
        <taxon>Pucciniomycotina</taxon>
        <taxon>Pucciniomycetes</taxon>
        <taxon>Pucciniales</taxon>
        <taxon>Pucciniaceae</taxon>
        <taxon>Puccinia</taxon>
    </lineage>
</organism>
<proteinExistence type="predicted"/>
<dbReference type="VEuPathDB" id="FungiDB:VP01_2101g1"/>
<comment type="caution">
    <text evidence="1">The sequence shown here is derived from an EMBL/GenBank/DDBJ whole genome shotgun (WGS) entry which is preliminary data.</text>
</comment>
<dbReference type="EMBL" id="LAVV01006950">
    <property type="protein sequence ID" value="KNZ57677.1"/>
    <property type="molecule type" value="Genomic_DNA"/>
</dbReference>
<evidence type="ECO:0000313" key="2">
    <source>
        <dbReference type="Proteomes" id="UP000037035"/>
    </source>
</evidence>
<keyword evidence="2" id="KW-1185">Reference proteome</keyword>
<accession>A0A0L6VAT4</accession>
<evidence type="ECO:0000313" key="1">
    <source>
        <dbReference type="EMBL" id="KNZ57677.1"/>
    </source>
</evidence>
<dbReference type="Proteomes" id="UP000037035">
    <property type="component" value="Unassembled WGS sequence"/>
</dbReference>
<name>A0A0L6VAT4_9BASI</name>